<dbReference type="PANTHER" id="PTHR46060:SF3">
    <property type="entry name" value="PROTEIN GVQW3"/>
    <property type="match status" value="1"/>
</dbReference>
<evidence type="ECO:0000313" key="2">
    <source>
        <dbReference type="Proteomes" id="UP000499080"/>
    </source>
</evidence>
<protein>
    <submittedName>
        <fullName evidence="1">Mariner Mos1 transposase</fullName>
    </submittedName>
</protein>
<gene>
    <name evidence="1" type="primary">marinerT_39</name>
    <name evidence="1" type="ORF">AVEN_225754_1</name>
</gene>
<proteinExistence type="predicted"/>
<organism evidence="1 2">
    <name type="scientific">Araneus ventricosus</name>
    <name type="common">Orbweaver spider</name>
    <name type="synonym">Epeira ventricosa</name>
    <dbReference type="NCBI Taxonomy" id="182803"/>
    <lineage>
        <taxon>Eukaryota</taxon>
        <taxon>Metazoa</taxon>
        <taxon>Ecdysozoa</taxon>
        <taxon>Arthropoda</taxon>
        <taxon>Chelicerata</taxon>
        <taxon>Arachnida</taxon>
        <taxon>Araneae</taxon>
        <taxon>Araneomorphae</taxon>
        <taxon>Entelegynae</taxon>
        <taxon>Araneoidea</taxon>
        <taxon>Araneidae</taxon>
        <taxon>Araneus</taxon>
    </lineage>
</organism>
<dbReference type="InterPro" id="IPR052709">
    <property type="entry name" value="Transposase-MT_Hybrid"/>
</dbReference>
<evidence type="ECO:0000313" key="1">
    <source>
        <dbReference type="EMBL" id="GBM45009.1"/>
    </source>
</evidence>
<sequence>MSHEEVILFHADSSPHMGRSVKNMLKNVAWEVLSNPLCSPDLAPSDFHLFRSMGHTLSQQHFRMYYNVVQWIIDWFASKERKKFNWNGINTLPDRWGKCVANIFHYLE</sequence>
<name>A0A4Y2FX81_ARAVE</name>
<dbReference type="Gene3D" id="3.30.420.10">
    <property type="entry name" value="Ribonuclease H-like superfamily/Ribonuclease H"/>
    <property type="match status" value="1"/>
</dbReference>
<dbReference type="OrthoDB" id="6437521at2759"/>
<dbReference type="InterPro" id="IPR036397">
    <property type="entry name" value="RNaseH_sf"/>
</dbReference>
<dbReference type="AlphaFoldDB" id="A0A4Y2FX81"/>
<keyword evidence="2" id="KW-1185">Reference proteome</keyword>
<comment type="caution">
    <text evidence="1">The sequence shown here is derived from an EMBL/GenBank/DDBJ whole genome shotgun (WGS) entry which is preliminary data.</text>
</comment>
<dbReference type="GO" id="GO:0003676">
    <property type="term" value="F:nucleic acid binding"/>
    <property type="evidence" value="ECO:0007669"/>
    <property type="project" value="InterPro"/>
</dbReference>
<dbReference type="PANTHER" id="PTHR46060">
    <property type="entry name" value="MARINER MOS1 TRANSPOSASE-LIKE PROTEIN"/>
    <property type="match status" value="1"/>
</dbReference>
<dbReference type="EMBL" id="BGPR01001086">
    <property type="protein sequence ID" value="GBM45009.1"/>
    <property type="molecule type" value="Genomic_DNA"/>
</dbReference>
<dbReference type="Proteomes" id="UP000499080">
    <property type="component" value="Unassembled WGS sequence"/>
</dbReference>
<accession>A0A4Y2FX81</accession>
<reference evidence="1 2" key="1">
    <citation type="journal article" date="2019" name="Sci. Rep.">
        <title>Orb-weaving spider Araneus ventricosus genome elucidates the spidroin gene catalogue.</title>
        <authorList>
            <person name="Kono N."/>
            <person name="Nakamura H."/>
            <person name="Ohtoshi R."/>
            <person name="Moran D.A.P."/>
            <person name="Shinohara A."/>
            <person name="Yoshida Y."/>
            <person name="Fujiwara M."/>
            <person name="Mori M."/>
            <person name="Tomita M."/>
            <person name="Arakawa K."/>
        </authorList>
    </citation>
    <scope>NUCLEOTIDE SEQUENCE [LARGE SCALE GENOMIC DNA]</scope>
</reference>